<organism evidence="4 5">
    <name type="scientific">Limnobacter litoralis</name>
    <dbReference type="NCBI Taxonomy" id="481366"/>
    <lineage>
        <taxon>Bacteria</taxon>
        <taxon>Pseudomonadati</taxon>
        <taxon>Pseudomonadota</taxon>
        <taxon>Betaproteobacteria</taxon>
        <taxon>Burkholderiales</taxon>
        <taxon>Burkholderiaceae</taxon>
        <taxon>Limnobacter</taxon>
    </lineage>
</organism>
<name>A0ABQ5YSR7_9BURK</name>
<dbReference type="InterPro" id="IPR013783">
    <property type="entry name" value="Ig-like_fold"/>
</dbReference>
<accession>A0ABQ5YSR7</accession>
<dbReference type="RefSeq" id="WP_284281063.1">
    <property type="nucleotide sequence ID" value="NZ_BSOJ01000015.1"/>
</dbReference>
<evidence type="ECO:0000259" key="3">
    <source>
        <dbReference type="Pfam" id="PF13501"/>
    </source>
</evidence>
<reference evidence="5" key="1">
    <citation type="journal article" date="2019" name="Int. J. Syst. Evol. Microbiol.">
        <title>The Global Catalogue of Microorganisms (GCM) 10K type strain sequencing project: providing services to taxonomists for standard genome sequencing and annotation.</title>
        <authorList>
            <consortium name="The Broad Institute Genomics Platform"/>
            <consortium name="The Broad Institute Genome Sequencing Center for Infectious Disease"/>
            <person name="Wu L."/>
            <person name="Ma J."/>
        </authorList>
    </citation>
    <scope>NUCLEOTIDE SEQUENCE [LARGE SCALE GENOMIC DNA]</scope>
    <source>
        <strain evidence="5">NBRC 105857</strain>
    </source>
</reference>
<dbReference type="EMBL" id="BSOJ01000015">
    <property type="protein sequence ID" value="GLR26466.1"/>
    <property type="molecule type" value="Genomic_DNA"/>
</dbReference>
<dbReference type="Proteomes" id="UP001156664">
    <property type="component" value="Unassembled WGS sequence"/>
</dbReference>
<keyword evidence="5" id="KW-1185">Reference proteome</keyword>
<dbReference type="InterPro" id="IPR032711">
    <property type="entry name" value="SoxY"/>
</dbReference>
<dbReference type="SUPFAM" id="SSF81296">
    <property type="entry name" value="E set domains"/>
    <property type="match status" value="1"/>
</dbReference>
<sequence>MCNKMYQFKNWTVAVIVLGTALSANVQAANSPSDQFGGDPQQSMQWPSLRAEFFKPSDKVEFDERVKIDVPPYAEDAMNVPVTLDASAIEGVKKVVVLVDRNPIRKVLEYIPIAVRPTLNFRFKLQQASPIRVAALGADNVWHVGSTFIEAAGGGCTVPGATRADGSWPKTLGRVASRLFDPNHLRNDTRLRLQVSHPMDTGLVEGIPAFYIQELVLQDSAGQPLAKIYPFEPISENPLFSFDFYTPPKGEMKLVGHDNNGNEINAQVQ</sequence>
<feature type="domain" description="Sulphur oxidation protein SoxZ" evidence="2">
    <location>
        <begin position="189"/>
        <end position="268"/>
    </location>
</feature>
<dbReference type="Gene3D" id="2.60.40.10">
    <property type="entry name" value="Immunoglobulins"/>
    <property type="match status" value="1"/>
</dbReference>
<feature type="domain" description="Ig-like SoxY" evidence="3">
    <location>
        <begin position="51"/>
        <end position="156"/>
    </location>
</feature>
<evidence type="ECO:0000313" key="4">
    <source>
        <dbReference type="EMBL" id="GLR26466.1"/>
    </source>
</evidence>
<evidence type="ECO:0000313" key="5">
    <source>
        <dbReference type="Proteomes" id="UP001156664"/>
    </source>
</evidence>
<dbReference type="InterPro" id="IPR030831">
    <property type="entry name" value="Fuse-rel_SoxYZ"/>
</dbReference>
<keyword evidence="1" id="KW-0732">Signal</keyword>
<comment type="caution">
    <text evidence="4">The sequence shown here is derived from an EMBL/GenBank/DDBJ whole genome shotgun (WGS) entry which is preliminary data.</text>
</comment>
<dbReference type="InterPro" id="IPR038162">
    <property type="entry name" value="SoxY_sf"/>
</dbReference>
<feature type="signal peptide" evidence="1">
    <location>
        <begin position="1"/>
        <end position="28"/>
    </location>
</feature>
<evidence type="ECO:0000259" key="2">
    <source>
        <dbReference type="Pfam" id="PF08770"/>
    </source>
</evidence>
<dbReference type="NCBIfam" id="TIGR04557">
    <property type="entry name" value="fuse_rel_SoxYZ"/>
    <property type="match status" value="1"/>
</dbReference>
<dbReference type="InterPro" id="IPR014880">
    <property type="entry name" value="SoxZ_dom"/>
</dbReference>
<protein>
    <submittedName>
        <fullName evidence="4">Quinoprotein dehydrogenase-associated SoxYZ-like carrier</fullName>
    </submittedName>
</protein>
<dbReference type="Gene3D" id="2.60.40.2470">
    <property type="entry name" value="SoxY domain"/>
    <property type="match status" value="1"/>
</dbReference>
<gene>
    <name evidence="4" type="ORF">GCM10007875_15560</name>
</gene>
<dbReference type="Pfam" id="PF08770">
    <property type="entry name" value="SoxZ"/>
    <property type="match status" value="1"/>
</dbReference>
<dbReference type="InterPro" id="IPR014756">
    <property type="entry name" value="Ig_E-set"/>
</dbReference>
<evidence type="ECO:0000256" key="1">
    <source>
        <dbReference type="SAM" id="SignalP"/>
    </source>
</evidence>
<proteinExistence type="predicted"/>
<dbReference type="Pfam" id="PF13501">
    <property type="entry name" value="SoxY"/>
    <property type="match status" value="1"/>
</dbReference>
<feature type="chain" id="PRO_5046495811" evidence="1">
    <location>
        <begin position="29"/>
        <end position="269"/>
    </location>
</feature>